<evidence type="ECO:0000313" key="1">
    <source>
        <dbReference type="EMBL" id="CAG1976691.1"/>
    </source>
</evidence>
<dbReference type="EMBL" id="CAJPIJ010000104">
    <property type="protein sequence ID" value="CAG1976691.1"/>
    <property type="molecule type" value="Genomic_DNA"/>
</dbReference>
<reference evidence="1" key="2">
    <citation type="submission" date="2021-03" db="EMBL/GenBank/DDBJ databases">
        <authorList>
            <person name="Alouane T."/>
            <person name="Langin T."/>
            <person name="Bonhomme L."/>
        </authorList>
    </citation>
    <scope>NUCLEOTIDE SEQUENCE</scope>
    <source>
        <strain evidence="1">MDC_Fg202</strain>
    </source>
</reference>
<organism evidence="2">
    <name type="scientific">Gibberella zeae</name>
    <name type="common">Wheat head blight fungus</name>
    <name type="synonym">Fusarium graminearum</name>
    <dbReference type="NCBI Taxonomy" id="5518"/>
    <lineage>
        <taxon>Eukaryota</taxon>
        <taxon>Fungi</taxon>
        <taxon>Dikarya</taxon>
        <taxon>Ascomycota</taxon>
        <taxon>Pezizomycotina</taxon>
        <taxon>Sordariomycetes</taxon>
        <taxon>Hypocreomycetidae</taxon>
        <taxon>Hypocreales</taxon>
        <taxon>Nectriaceae</taxon>
        <taxon>Fusarium</taxon>
    </lineage>
</organism>
<sequence>MTYQGVSEPNVKKNSIDVLEELVSVSLRRCSSRQAELNGENSKLYHINIQPVHIPKIQFVQVDLPHAFTMPHYRDMNMGEATAVELVIHFALCLTMLASGDNTVIVLSRALRSFVAAPI</sequence>
<accession>A0A4E9D0I1</accession>
<dbReference type="EMBL" id="CAAKMV010000011">
    <property type="protein sequence ID" value="VIO52009.1"/>
    <property type="molecule type" value="Genomic_DNA"/>
</dbReference>
<reference evidence="2" key="1">
    <citation type="submission" date="2019-04" db="EMBL/GenBank/DDBJ databases">
        <authorList>
            <person name="Melise S."/>
            <person name="Noan J."/>
            <person name="Okalmin O."/>
        </authorList>
    </citation>
    <scope>NUCLEOTIDE SEQUENCE</scope>
    <source>
        <strain evidence="2">FN9</strain>
    </source>
</reference>
<protein>
    <submittedName>
        <fullName evidence="2">Uncharacterized protein</fullName>
    </submittedName>
</protein>
<proteinExistence type="predicted"/>
<evidence type="ECO:0000313" key="2">
    <source>
        <dbReference type="EMBL" id="VIO52009.1"/>
    </source>
</evidence>
<name>A0A4E9D0I1_GIBZA</name>
<dbReference type="Proteomes" id="UP000746612">
    <property type="component" value="Unassembled WGS sequence"/>
</dbReference>
<gene>
    <name evidence="2" type="ORF">FUG_LOCUS781</name>
    <name evidence="1" type="ORF">MDCFG202_LOCUS142903</name>
</gene>
<dbReference type="AlphaFoldDB" id="A0A4E9D0I1"/>